<dbReference type="RefSeq" id="YP_009055930.1">
    <property type="nucleotide sequence ID" value="NC_024788.1"/>
</dbReference>
<reference evidence="2" key="1">
    <citation type="submission" date="2014-09" db="EMBL/GenBank/DDBJ databases">
        <title>Genomic characterization and comparison of seven Myoviridae bacteriophage infecting Bacillus thuringiensis.</title>
        <authorList>
            <person name="Sauder A.B."/>
            <person name="McKenzie Q.R."/>
            <person name="Temple L.M."/>
            <person name="Alexis B.K."/>
            <person name="Al-Atrache Z."/>
            <person name="Lewis L.O."/>
            <person name="Loesser-Casey K.E."/>
            <person name="Mitchell K.J."/>
        </authorList>
    </citation>
    <scope>NUCLEOTIDE SEQUENCE [LARGE SCALE GENOMIC DNA]</scope>
</reference>
<proteinExistence type="predicted"/>
<accession>A0A075M4P0</accession>
<name>A0A075M4P0_9CAUD</name>
<dbReference type="EMBL" id="KJ489402">
    <property type="protein sequence ID" value="AIF72041.1"/>
    <property type="molecule type" value="Genomic_DNA"/>
</dbReference>
<sequence>MKVELKLSMDEYPDLSNQNKADLLQEIIEHMNHTYSLGMSVMVIESEE</sequence>
<dbReference type="Proteomes" id="UP000028561">
    <property type="component" value="Segment"/>
</dbReference>
<dbReference type="KEGG" id="vg:20283152"/>
<organism evidence="1 2">
    <name type="scientific">Bacillus phage Riley</name>
    <dbReference type="NCBI Taxonomy" id="1486662"/>
    <lineage>
        <taxon>Viruses</taxon>
        <taxon>Duplodnaviria</taxon>
        <taxon>Heunggongvirae</taxon>
        <taxon>Uroviricota</taxon>
        <taxon>Caudoviricetes</taxon>
        <taxon>Herelleviridae</taxon>
        <taxon>Bastillevirinae</taxon>
        <taxon>Bequatrovirus</taxon>
        <taxon>Bequatrovirus riley</taxon>
    </lineage>
</organism>
<evidence type="ECO:0000313" key="2">
    <source>
        <dbReference type="Proteomes" id="UP000028561"/>
    </source>
</evidence>
<evidence type="ECO:0000313" key="1">
    <source>
        <dbReference type="EMBL" id="AIF72041.1"/>
    </source>
</evidence>
<reference evidence="1 2" key="2">
    <citation type="journal article" date="2016" name="Virology (Lond)">
        <title>Genomic characterization and comparison of seven Myoviridae bacteriophage infecting Bacillus thuringiensis.</title>
        <authorList>
            <person name="Sauder A.B."/>
            <person name="Quinn M.R."/>
            <person name="Brouillette A."/>
            <person name="Caruso S."/>
            <person name="Cresawn S."/>
            <person name="Erill I."/>
            <person name="Lewis L."/>
            <person name="Loesser-Casey K."/>
            <person name="Pate M."/>
            <person name="Scott C."/>
            <person name="Stockwell S."/>
            <person name="Temple L."/>
        </authorList>
    </citation>
    <scope>NUCLEOTIDE SEQUENCE [LARGE SCALE GENOMIC DNA]</scope>
</reference>
<protein>
    <submittedName>
        <fullName evidence="1">Uncharacterized protein</fullName>
    </submittedName>
</protein>
<keyword evidence="2" id="KW-1185">Reference proteome</keyword>
<dbReference type="GeneID" id="20283152"/>